<name>A0A9D4LJ90_DREPO</name>
<keyword evidence="2" id="KW-1185">Reference proteome</keyword>
<comment type="caution">
    <text evidence="1">The sequence shown here is derived from an EMBL/GenBank/DDBJ whole genome shotgun (WGS) entry which is preliminary data.</text>
</comment>
<sequence length="71" mass="7791">MVDVTGALSGPSGCVHRYQESTYIVNKSSCVSHILFCSPSKIAWDAFHQGLVFWRLLKELYSGETAKVAGI</sequence>
<reference evidence="1" key="2">
    <citation type="submission" date="2020-11" db="EMBL/GenBank/DDBJ databases">
        <authorList>
            <person name="McCartney M.A."/>
            <person name="Auch B."/>
            <person name="Kono T."/>
            <person name="Mallez S."/>
            <person name="Becker A."/>
            <person name="Gohl D.M."/>
            <person name="Silverstein K.A.T."/>
            <person name="Koren S."/>
            <person name="Bechman K.B."/>
            <person name="Herman A."/>
            <person name="Abrahante J.E."/>
            <person name="Garbe J."/>
        </authorList>
    </citation>
    <scope>NUCLEOTIDE SEQUENCE</scope>
    <source>
        <strain evidence="1">Duluth1</strain>
        <tissue evidence="1">Whole animal</tissue>
    </source>
</reference>
<accession>A0A9D4LJ90</accession>
<evidence type="ECO:0000313" key="2">
    <source>
        <dbReference type="Proteomes" id="UP000828390"/>
    </source>
</evidence>
<reference evidence="1" key="1">
    <citation type="journal article" date="2019" name="bioRxiv">
        <title>The Genome of the Zebra Mussel, Dreissena polymorpha: A Resource for Invasive Species Research.</title>
        <authorList>
            <person name="McCartney M.A."/>
            <person name="Auch B."/>
            <person name="Kono T."/>
            <person name="Mallez S."/>
            <person name="Zhang Y."/>
            <person name="Obille A."/>
            <person name="Becker A."/>
            <person name="Abrahante J.E."/>
            <person name="Garbe J."/>
            <person name="Badalamenti J.P."/>
            <person name="Herman A."/>
            <person name="Mangelson H."/>
            <person name="Liachko I."/>
            <person name="Sullivan S."/>
            <person name="Sone E.D."/>
            <person name="Koren S."/>
            <person name="Silverstein K.A.T."/>
            <person name="Beckman K.B."/>
            <person name="Gohl D.M."/>
        </authorList>
    </citation>
    <scope>NUCLEOTIDE SEQUENCE</scope>
    <source>
        <strain evidence="1">Duluth1</strain>
        <tissue evidence="1">Whole animal</tissue>
    </source>
</reference>
<dbReference type="EMBL" id="JAIWYP010000003">
    <property type="protein sequence ID" value="KAH3858708.1"/>
    <property type="molecule type" value="Genomic_DNA"/>
</dbReference>
<proteinExistence type="predicted"/>
<organism evidence="1 2">
    <name type="scientific">Dreissena polymorpha</name>
    <name type="common">Zebra mussel</name>
    <name type="synonym">Mytilus polymorpha</name>
    <dbReference type="NCBI Taxonomy" id="45954"/>
    <lineage>
        <taxon>Eukaryota</taxon>
        <taxon>Metazoa</taxon>
        <taxon>Spiralia</taxon>
        <taxon>Lophotrochozoa</taxon>
        <taxon>Mollusca</taxon>
        <taxon>Bivalvia</taxon>
        <taxon>Autobranchia</taxon>
        <taxon>Heteroconchia</taxon>
        <taxon>Euheterodonta</taxon>
        <taxon>Imparidentia</taxon>
        <taxon>Neoheterodontei</taxon>
        <taxon>Myida</taxon>
        <taxon>Dreissenoidea</taxon>
        <taxon>Dreissenidae</taxon>
        <taxon>Dreissena</taxon>
    </lineage>
</organism>
<evidence type="ECO:0000313" key="1">
    <source>
        <dbReference type="EMBL" id="KAH3858708.1"/>
    </source>
</evidence>
<dbReference type="AlphaFoldDB" id="A0A9D4LJ90"/>
<gene>
    <name evidence="1" type="ORF">DPMN_101334</name>
</gene>
<protein>
    <submittedName>
        <fullName evidence="1">Uncharacterized protein</fullName>
    </submittedName>
</protein>
<dbReference type="Proteomes" id="UP000828390">
    <property type="component" value="Unassembled WGS sequence"/>
</dbReference>